<dbReference type="PANTHER" id="PTHR31149">
    <property type="entry name" value="EXPRESSED PROTEIN"/>
    <property type="match status" value="1"/>
</dbReference>
<dbReference type="EMBL" id="CM007390">
    <property type="protein sequence ID" value="ONK56045.1"/>
    <property type="molecule type" value="Genomic_DNA"/>
</dbReference>
<organism evidence="5 6">
    <name type="scientific">Asparagus officinalis</name>
    <name type="common">Garden asparagus</name>
    <dbReference type="NCBI Taxonomy" id="4686"/>
    <lineage>
        <taxon>Eukaryota</taxon>
        <taxon>Viridiplantae</taxon>
        <taxon>Streptophyta</taxon>
        <taxon>Embryophyta</taxon>
        <taxon>Tracheophyta</taxon>
        <taxon>Spermatophyta</taxon>
        <taxon>Magnoliopsida</taxon>
        <taxon>Liliopsida</taxon>
        <taxon>Asparagales</taxon>
        <taxon>Asparagaceae</taxon>
        <taxon>Asparagoideae</taxon>
        <taxon>Asparagus</taxon>
    </lineage>
</organism>
<dbReference type="InterPro" id="IPR056284">
    <property type="entry name" value="AIR9-like_A9"/>
</dbReference>
<feature type="domain" description="DUF7046" evidence="3">
    <location>
        <begin position="482"/>
        <end position="579"/>
    </location>
</feature>
<dbReference type="OrthoDB" id="1890867at2759"/>
<reference evidence="6" key="1">
    <citation type="journal article" date="2017" name="Nat. Commun.">
        <title>The asparagus genome sheds light on the origin and evolution of a young Y chromosome.</title>
        <authorList>
            <person name="Harkess A."/>
            <person name="Zhou J."/>
            <person name="Xu C."/>
            <person name="Bowers J.E."/>
            <person name="Van der Hulst R."/>
            <person name="Ayyampalayam S."/>
            <person name="Mercati F."/>
            <person name="Riccardi P."/>
            <person name="McKain M.R."/>
            <person name="Kakrana A."/>
            <person name="Tang H."/>
            <person name="Ray J."/>
            <person name="Groenendijk J."/>
            <person name="Arikit S."/>
            <person name="Mathioni S.M."/>
            <person name="Nakano M."/>
            <person name="Shan H."/>
            <person name="Telgmann-Rauber A."/>
            <person name="Kanno A."/>
            <person name="Yue Z."/>
            <person name="Chen H."/>
            <person name="Li W."/>
            <person name="Chen Y."/>
            <person name="Xu X."/>
            <person name="Zhang Y."/>
            <person name="Luo S."/>
            <person name="Chen H."/>
            <person name="Gao J."/>
            <person name="Mao Z."/>
            <person name="Pires J.C."/>
            <person name="Luo M."/>
            <person name="Kudrna D."/>
            <person name="Wing R.A."/>
            <person name="Meyers B.C."/>
            <person name="Yi K."/>
            <person name="Kong H."/>
            <person name="Lavrijsen P."/>
            <person name="Sunseri F."/>
            <person name="Falavigna A."/>
            <person name="Ye Y."/>
            <person name="Leebens-Mack J.H."/>
            <person name="Chen G."/>
        </authorList>
    </citation>
    <scope>NUCLEOTIDE SEQUENCE [LARGE SCALE GENOMIC DNA]</scope>
    <source>
        <strain evidence="6">cv. DH0086</strain>
    </source>
</reference>
<feature type="region of interest" description="Disordered" evidence="2">
    <location>
        <begin position="295"/>
        <end position="325"/>
    </location>
</feature>
<dbReference type="Proteomes" id="UP000243459">
    <property type="component" value="Chromosome 10"/>
</dbReference>
<gene>
    <name evidence="5" type="ORF">A4U43_C10F3570</name>
</gene>
<feature type="coiled-coil region" evidence="1">
    <location>
        <begin position="79"/>
        <end position="134"/>
    </location>
</feature>
<dbReference type="Gramene" id="ONK56045">
    <property type="protein sequence ID" value="ONK56045"/>
    <property type="gene ID" value="A4U43_C10F3570"/>
</dbReference>
<evidence type="ECO:0000313" key="5">
    <source>
        <dbReference type="EMBL" id="ONK56045.1"/>
    </source>
</evidence>
<feature type="domain" description="AIR9-like A9" evidence="4">
    <location>
        <begin position="364"/>
        <end position="441"/>
    </location>
</feature>
<accession>A0A5P1E3M6</accession>
<dbReference type="PANTHER" id="PTHR31149:SF7">
    <property type="entry name" value="EXPRESSED PROTEIN"/>
    <property type="match status" value="1"/>
</dbReference>
<keyword evidence="6" id="KW-1185">Reference proteome</keyword>
<dbReference type="AlphaFoldDB" id="A0A5P1E3M6"/>
<evidence type="ECO:0000256" key="2">
    <source>
        <dbReference type="SAM" id="MobiDB-lite"/>
    </source>
</evidence>
<dbReference type="FunFam" id="2.60.40.2700:FF:000001">
    <property type="entry name" value="Transmembrane protein"/>
    <property type="match status" value="1"/>
</dbReference>
<dbReference type="Pfam" id="PF23197">
    <property type="entry name" value="IG_AIR9"/>
    <property type="match status" value="1"/>
</dbReference>
<keyword evidence="1" id="KW-0175">Coiled coil</keyword>
<proteinExistence type="predicted"/>
<dbReference type="Pfam" id="PF23080">
    <property type="entry name" value="DUF7046"/>
    <property type="match status" value="1"/>
</dbReference>
<protein>
    <submittedName>
        <fullName evidence="5">Uncharacterized protein</fullName>
    </submittedName>
</protein>
<sequence>MRDPFDTQPNLVQSSRHSPGEFAPPATAAMQPGTVFTVGNGDAGFWNPSSDSSIRHHLQRESDRKDRIEENNLAMDPELTELQTRSRLQEEEIMMLRKQIADACEQELQLLKEKHVLERRLSDLRMALDEKQEDAIEDVLKDLSHRKVCIQKNMRLAHDLQVAEEEAYVFTSSLLSLLAEYNIRLPLLNASAITSSTKRLYQNLDWKIRSFDASLDQGQRLLGNQPGDLIANIDRQPPKFSQIQLSQPHLDSGMRNLHQYNHHPVNLHVESAPDQSRLTGNYDMMDMKGVKAGTNPDLQYREFPSNTYRGPGGNAVPNFREDSNSDAVNRREAAEPQFYIPTPHEGQTSPGSEGEVSLPGIEGFQIIGDAKPGNTLRACGFPTNGTSLCIFQWVRHFENGTRQSIEGATVPDYVVTADDVDTFLAVDCTPMDDSGRQGELVRLFANNQNKITCDPDVQHEIGTFISAGRAVFTVFLLMDSSESWEQALLILKQTGYQIRVNSTDQVIMEEKYSPDFYVKVPNGQSTQFVLMCSDGSILPFSTSRTVQAYNTDDIRLRDIIVLTLRHFQAKAVDGKRKGKA</sequence>
<dbReference type="GO" id="GO:0005886">
    <property type="term" value="C:plasma membrane"/>
    <property type="evidence" value="ECO:0007669"/>
    <property type="project" value="TreeGrafter"/>
</dbReference>
<feature type="region of interest" description="Disordered" evidence="2">
    <location>
        <begin position="47"/>
        <end position="66"/>
    </location>
</feature>
<dbReference type="InterPro" id="IPR055474">
    <property type="entry name" value="DUF7046"/>
</dbReference>
<dbReference type="OMA" id="KACNDRI"/>
<feature type="region of interest" description="Disordered" evidence="2">
    <location>
        <begin position="1"/>
        <end position="28"/>
    </location>
</feature>
<dbReference type="Gene3D" id="2.60.40.2700">
    <property type="match status" value="1"/>
</dbReference>
<evidence type="ECO:0000259" key="4">
    <source>
        <dbReference type="Pfam" id="PF23197"/>
    </source>
</evidence>
<evidence type="ECO:0000259" key="3">
    <source>
        <dbReference type="Pfam" id="PF23080"/>
    </source>
</evidence>
<feature type="compositionally biased region" description="Polar residues" evidence="2">
    <location>
        <begin position="7"/>
        <end position="17"/>
    </location>
</feature>
<evidence type="ECO:0000256" key="1">
    <source>
        <dbReference type="SAM" id="Coils"/>
    </source>
</evidence>
<evidence type="ECO:0000313" key="6">
    <source>
        <dbReference type="Proteomes" id="UP000243459"/>
    </source>
</evidence>
<name>A0A5P1E3M6_ASPOF</name>